<name>A0ABS4EUZ0_9HYPH</name>
<evidence type="ECO:0000313" key="3">
    <source>
        <dbReference type="Proteomes" id="UP000823786"/>
    </source>
</evidence>
<evidence type="ECO:0008006" key="4">
    <source>
        <dbReference type="Google" id="ProtNLM"/>
    </source>
</evidence>
<feature type="signal peptide" evidence="1">
    <location>
        <begin position="1"/>
        <end position="20"/>
    </location>
</feature>
<sequence length="118" mass="13169">MRKIMLAVVVVGSSLISARAAPVNPQYDDYPVQCGAIYFLYWKGYLSENQPTMAEAYRRKHESLAGKAALNLEARGLSKHEADAYMQEHIDGLADIAAKDTKAFVDFKRLCDGKFPQL</sequence>
<dbReference type="Proteomes" id="UP000823786">
    <property type="component" value="Unassembled WGS sequence"/>
</dbReference>
<keyword evidence="1" id="KW-0732">Signal</keyword>
<feature type="chain" id="PRO_5046307163" description="Lipoprotein" evidence="1">
    <location>
        <begin position="21"/>
        <end position="118"/>
    </location>
</feature>
<evidence type="ECO:0000256" key="1">
    <source>
        <dbReference type="SAM" id="SignalP"/>
    </source>
</evidence>
<proteinExistence type="predicted"/>
<accession>A0ABS4EUZ0</accession>
<dbReference type="RefSeq" id="WP_209856462.1">
    <property type="nucleotide sequence ID" value="NZ_JAGGJV010000012.1"/>
</dbReference>
<gene>
    <name evidence="2" type="ORF">J2Z75_005288</name>
</gene>
<organism evidence="2 3">
    <name type="scientific">Rhizobium herbae</name>
    <dbReference type="NCBI Taxonomy" id="508661"/>
    <lineage>
        <taxon>Bacteria</taxon>
        <taxon>Pseudomonadati</taxon>
        <taxon>Pseudomonadota</taxon>
        <taxon>Alphaproteobacteria</taxon>
        <taxon>Hyphomicrobiales</taxon>
        <taxon>Rhizobiaceae</taxon>
        <taxon>Rhizobium/Agrobacterium group</taxon>
        <taxon>Rhizobium</taxon>
    </lineage>
</organism>
<keyword evidence="3" id="KW-1185">Reference proteome</keyword>
<dbReference type="EMBL" id="JAGGJV010000012">
    <property type="protein sequence ID" value="MBP1861759.1"/>
    <property type="molecule type" value="Genomic_DNA"/>
</dbReference>
<comment type="caution">
    <text evidence="2">The sequence shown here is derived from an EMBL/GenBank/DDBJ whole genome shotgun (WGS) entry which is preliminary data.</text>
</comment>
<evidence type="ECO:0000313" key="2">
    <source>
        <dbReference type="EMBL" id="MBP1861759.1"/>
    </source>
</evidence>
<reference evidence="2 3" key="1">
    <citation type="submission" date="2021-03" db="EMBL/GenBank/DDBJ databases">
        <title>Genomic Encyclopedia of Type Strains, Phase IV (KMG-IV): sequencing the most valuable type-strain genomes for metagenomic binning, comparative biology and taxonomic classification.</title>
        <authorList>
            <person name="Goeker M."/>
        </authorList>
    </citation>
    <scope>NUCLEOTIDE SEQUENCE [LARGE SCALE GENOMIC DNA]</scope>
    <source>
        <strain evidence="2 3">DSM 26427</strain>
    </source>
</reference>
<protein>
    <recommendedName>
        <fullName evidence="4">Lipoprotein</fullName>
    </recommendedName>
</protein>